<protein>
    <submittedName>
        <fullName evidence="2">Uncharacterized protein</fullName>
    </submittedName>
</protein>
<accession>A0A6A4H8X5</accession>
<organism evidence="2 3">
    <name type="scientific">Gymnopus androsaceus JB14</name>
    <dbReference type="NCBI Taxonomy" id="1447944"/>
    <lineage>
        <taxon>Eukaryota</taxon>
        <taxon>Fungi</taxon>
        <taxon>Dikarya</taxon>
        <taxon>Basidiomycota</taxon>
        <taxon>Agaricomycotina</taxon>
        <taxon>Agaricomycetes</taxon>
        <taxon>Agaricomycetidae</taxon>
        <taxon>Agaricales</taxon>
        <taxon>Marasmiineae</taxon>
        <taxon>Omphalotaceae</taxon>
        <taxon>Gymnopus</taxon>
    </lineage>
</organism>
<keyword evidence="3" id="KW-1185">Reference proteome</keyword>
<dbReference type="AlphaFoldDB" id="A0A6A4H8X5"/>
<feature type="chain" id="PRO_5025545288" evidence="1">
    <location>
        <begin position="22"/>
        <end position="272"/>
    </location>
</feature>
<keyword evidence="1" id="KW-0732">Signal</keyword>
<dbReference type="Proteomes" id="UP000799118">
    <property type="component" value="Unassembled WGS sequence"/>
</dbReference>
<feature type="signal peptide" evidence="1">
    <location>
        <begin position="1"/>
        <end position="21"/>
    </location>
</feature>
<proteinExistence type="predicted"/>
<evidence type="ECO:0000313" key="2">
    <source>
        <dbReference type="EMBL" id="KAE9394210.1"/>
    </source>
</evidence>
<evidence type="ECO:0000313" key="3">
    <source>
        <dbReference type="Proteomes" id="UP000799118"/>
    </source>
</evidence>
<gene>
    <name evidence="2" type="ORF">BT96DRAFT_923644</name>
</gene>
<evidence type="ECO:0000256" key="1">
    <source>
        <dbReference type="SAM" id="SignalP"/>
    </source>
</evidence>
<reference evidence="2" key="1">
    <citation type="journal article" date="2019" name="Environ. Microbiol.">
        <title>Fungal ecological strategies reflected in gene transcription - a case study of two litter decomposers.</title>
        <authorList>
            <person name="Barbi F."/>
            <person name="Kohler A."/>
            <person name="Barry K."/>
            <person name="Baskaran P."/>
            <person name="Daum C."/>
            <person name="Fauchery L."/>
            <person name="Ihrmark K."/>
            <person name="Kuo A."/>
            <person name="LaButti K."/>
            <person name="Lipzen A."/>
            <person name="Morin E."/>
            <person name="Grigoriev I.V."/>
            <person name="Henrissat B."/>
            <person name="Lindahl B."/>
            <person name="Martin F."/>
        </authorList>
    </citation>
    <scope>NUCLEOTIDE SEQUENCE</scope>
    <source>
        <strain evidence="2">JB14</strain>
    </source>
</reference>
<sequence>MHFTPTFLPVLIHALVSVARAVPLHANAGLGDLAIRAPPTQNIRCAVTNQQGGTSIAHDEARTTKMVQWVLEGKDVMTTVLGQTKPLEITYPNPYPYDIKKPQPDLRGIYKSIAEVSGVRLSYFQIVASFSGSSIKGTPRLTVAVNQVAKSSVRWLFEQPEMIAKFGSLVIAFLNDFPLESIPPHESVHFQFHGARGSPCPEEKPCFALVGINQNQDGKLGHANPVHYGAVWDYDYGLVADQARQPIVVVQVTVPRAQEIALAHASEHGGPH</sequence>
<name>A0A6A4H8X5_9AGAR</name>
<dbReference type="EMBL" id="ML769554">
    <property type="protein sequence ID" value="KAE9394210.1"/>
    <property type="molecule type" value="Genomic_DNA"/>
</dbReference>